<accession>A0ABM7RF65</accession>
<evidence type="ECO:0000313" key="2">
    <source>
        <dbReference type="Proteomes" id="UP001374893"/>
    </source>
</evidence>
<sequence length="89" mass="10145">MVPSRPPRPFLASWLRRTRKQLAPSGRLSEVALILSQREGNSADYWNGWLRRVLEEEDLLPTLDQLTAIDAILAKPKPRQVAAPELLLF</sequence>
<dbReference type="RefSeq" id="WP_338685049.1">
    <property type="nucleotide sequence ID" value="NZ_AP024702.1"/>
</dbReference>
<gene>
    <name evidence="1" type="ORF">HAHE_26250</name>
</gene>
<protein>
    <recommendedName>
        <fullName evidence="3">Transposase</fullName>
    </recommendedName>
</protein>
<evidence type="ECO:0000313" key="1">
    <source>
        <dbReference type="EMBL" id="BCX48717.1"/>
    </source>
</evidence>
<dbReference type="EMBL" id="AP024702">
    <property type="protein sequence ID" value="BCX48717.1"/>
    <property type="molecule type" value="Genomic_DNA"/>
</dbReference>
<evidence type="ECO:0008006" key="3">
    <source>
        <dbReference type="Google" id="ProtNLM"/>
    </source>
</evidence>
<dbReference type="Proteomes" id="UP001374893">
    <property type="component" value="Chromosome"/>
</dbReference>
<organism evidence="1 2">
    <name type="scientific">Haloferula helveola</name>
    <dbReference type="NCBI Taxonomy" id="490095"/>
    <lineage>
        <taxon>Bacteria</taxon>
        <taxon>Pseudomonadati</taxon>
        <taxon>Verrucomicrobiota</taxon>
        <taxon>Verrucomicrobiia</taxon>
        <taxon>Verrucomicrobiales</taxon>
        <taxon>Verrucomicrobiaceae</taxon>
        <taxon>Haloferula</taxon>
    </lineage>
</organism>
<keyword evidence="2" id="KW-1185">Reference proteome</keyword>
<proteinExistence type="predicted"/>
<name>A0ABM7RF65_9BACT</name>
<reference evidence="1 2" key="1">
    <citation type="submission" date="2021-06" db="EMBL/GenBank/DDBJ databases">
        <title>Complete genome of Haloferula helveola possessing various polysaccharide degrading enzymes.</title>
        <authorList>
            <person name="Takami H."/>
            <person name="Huang C."/>
            <person name="Hamasaki K."/>
        </authorList>
    </citation>
    <scope>NUCLEOTIDE SEQUENCE [LARGE SCALE GENOMIC DNA]</scope>
    <source>
        <strain evidence="1 2">CN-1</strain>
    </source>
</reference>